<dbReference type="eggNOG" id="COG3631">
    <property type="taxonomic scope" value="Bacteria"/>
</dbReference>
<dbReference type="RefSeq" id="WP_012593743.1">
    <property type="nucleotide sequence ID" value="NC_011726.1"/>
</dbReference>
<dbReference type="STRING" id="41431.PCC8801_0368"/>
<gene>
    <name evidence="2" type="ordered locus">PCC8801_0368</name>
</gene>
<dbReference type="SUPFAM" id="SSF54427">
    <property type="entry name" value="NTF2-like"/>
    <property type="match status" value="1"/>
</dbReference>
<dbReference type="InterPro" id="IPR037401">
    <property type="entry name" value="SnoaL-like"/>
</dbReference>
<dbReference type="AlphaFoldDB" id="B7JU86"/>
<dbReference type="Proteomes" id="UP000008204">
    <property type="component" value="Chromosome"/>
</dbReference>
<sequence length="131" mass="14947">MEGVPSTLLGKMYQEHIQYLLDKDIEGILNNQYTEDALLISSFTKEPQYFKGREQLKEHFQGILAIENLQTEVTFWAETDDPQTLMIVEAITMKTPEGEAKMRFADSWVLRDGKIAIHFAGMTQYPDGSVA</sequence>
<dbReference type="Gene3D" id="3.10.450.50">
    <property type="match status" value="1"/>
</dbReference>
<keyword evidence="3" id="KW-1185">Reference proteome</keyword>
<reference evidence="3" key="1">
    <citation type="journal article" date="2011" name="MBio">
        <title>Novel metabolic attributes of the genus Cyanothece, comprising a group of unicellular nitrogen-fixing Cyanobacteria.</title>
        <authorList>
            <person name="Bandyopadhyay A."/>
            <person name="Elvitigala T."/>
            <person name="Welsh E."/>
            <person name="Stockel J."/>
            <person name="Liberton M."/>
            <person name="Min H."/>
            <person name="Sherman L.A."/>
            <person name="Pakrasi H.B."/>
        </authorList>
    </citation>
    <scope>NUCLEOTIDE SEQUENCE [LARGE SCALE GENOMIC DNA]</scope>
    <source>
        <strain evidence="3">PCC 8801</strain>
    </source>
</reference>
<evidence type="ECO:0000259" key="1">
    <source>
        <dbReference type="Pfam" id="PF12680"/>
    </source>
</evidence>
<evidence type="ECO:0000313" key="2">
    <source>
        <dbReference type="EMBL" id="ACK64466.1"/>
    </source>
</evidence>
<evidence type="ECO:0000313" key="3">
    <source>
        <dbReference type="Proteomes" id="UP000008204"/>
    </source>
</evidence>
<dbReference type="EMBL" id="CP001287">
    <property type="protein sequence ID" value="ACK64466.1"/>
    <property type="molecule type" value="Genomic_DNA"/>
</dbReference>
<name>B7JU86_RIPO1</name>
<dbReference type="InterPro" id="IPR032710">
    <property type="entry name" value="NTF2-like_dom_sf"/>
</dbReference>
<dbReference type="OrthoDB" id="573407at2"/>
<accession>B7JU86</accession>
<dbReference type="KEGG" id="cyp:PCC8801_0368"/>
<proteinExistence type="predicted"/>
<protein>
    <recommendedName>
        <fullName evidence="1">SnoaL-like domain-containing protein</fullName>
    </recommendedName>
</protein>
<organism evidence="2 3">
    <name type="scientific">Rippkaea orientalis (strain PCC 8801 / RF-1)</name>
    <name type="common">Cyanothece sp. (strain PCC 8801)</name>
    <dbReference type="NCBI Taxonomy" id="41431"/>
    <lineage>
        <taxon>Bacteria</taxon>
        <taxon>Bacillati</taxon>
        <taxon>Cyanobacteriota</taxon>
        <taxon>Cyanophyceae</taxon>
        <taxon>Oscillatoriophycideae</taxon>
        <taxon>Chroococcales</taxon>
        <taxon>Aphanothecaceae</taxon>
        <taxon>Rippkaea</taxon>
        <taxon>Rippkaea orientalis</taxon>
    </lineage>
</organism>
<dbReference type="Pfam" id="PF12680">
    <property type="entry name" value="SnoaL_2"/>
    <property type="match status" value="1"/>
</dbReference>
<feature type="domain" description="SnoaL-like" evidence="1">
    <location>
        <begin position="15"/>
        <end position="117"/>
    </location>
</feature>
<dbReference type="HOGENOM" id="CLU_1958594_0_0_3"/>